<evidence type="ECO:0000313" key="2">
    <source>
        <dbReference type="EMBL" id="MFC0241314.1"/>
    </source>
</evidence>
<organism evidence="2 3">
    <name type="scientific">Rhodopseudomonas telluris</name>
    <dbReference type="NCBI Taxonomy" id="644215"/>
    <lineage>
        <taxon>Bacteria</taxon>
        <taxon>Pseudomonadati</taxon>
        <taxon>Pseudomonadota</taxon>
        <taxon>Alphaproteobacteria</taxon>
        <taxon>Hyphomicrobiales</taxon>
        <taxon>Nitrobacteraceae</taxon>
        <taxon>Rhodopseudomonas</taxon>
    </lineage>
</organism>
<feature type="transmembrane region" description="Helical" evidence="1">
    <location>
        <begin position="66"/>
        <end position="87"/>
    </location>
</feature>
<comment type="caution">
    <text evidence="2">The sequence shown here is derived from an EMBL/GenBank/DDBJ whole genome shotgun (WGS) entry which is preliminary data.</text>
</comment>
<accession>A0ABV6ESX5</accession>
<feature type="transmembrane region" description="Helical" evidence="1">
    <location>
        <begin position="39"/>
        <end position="59"/>
    </location>
</feature>
<dbReference type="InterPro" id="IPR021762">
    <property type="entry name" value="DUF3325"/>
</dbReference>
<dbReference type="EMBL" id="JBHLWM010000005">
    <property type="protein sequence ID" value="MFC0241314.1"/>
    <property type="molecule type" value="Genomic_DNA"/>
</dbReference>
<protein>
    <submittedName>
        <fullName evidence="2">DUF3325 domain-containing protein</fullName>
    </submittedName>
</protein>
<keyword evidence="1" id="KW-0812">Transmembrane</keyword>
<dbReference type="Pfam" id="PF11804">
    <property type="entry name" value="DUF3325"/>
    <property type="match status" value="1"/>
</dbReference>
<dbReference type="Proteomes" id="UP001589775">
    <property type="component" value="Unassembled WGS sequence"/>
</dbReference>
<evidence type="ECO:0000313" key="3">
    <source>
        <dbReference type="Proteomes" id="UP001589775"/>
    </source>
</evidence>
<gene>
    <name evidence="2" type="ORF">ACFFJ6_12595</name>
</gene>
<evidence type="ECO:0000256" key="1">
    <source>
        <dbReference type="SAM" id="Phobius"/>
    </source>
</evidence>
<sequence>MIHALVLALCVTGFSALALATRRPQHEILRRSLPRRTVTTFRTAGSLALLIALAVLVAGRGSGLGLVMFSGHTTLAAAVVYVGLIAYGRTSARGAHPRRS</sequence>
<keyword evidence="1" id="KW-0472">Membrane</keyword>
<reference evidence="2 3" key="1">
    <citation type="submission" date="2024-09" db="EMBL/GenBank/DDBJ databases">
        <authorList>
            <person name="Sun Q."/>
            <person name="Mori K."/>
        </authorList>
    </citation>
    <scope>NUCLEOTIDE SEQUENCE [LARGE SCALE GENOMIC DNA]</scope>
    <source>
        <strain evidence="2 3">KCTC 23279</strain>
    </source>
</reference>
<dbReference type="RefSeq" id="WP_378388147.1">
    <property type="nucleotide sequence ID" value="NZ_JBHLWM010000005.1"/>
</dbReference>
<name>A0ABV6ESX5_9BRAD</name>
<keyword evidence="3" id="KW-1185">Reference proteome</keyword>
<keyword evidence="1" id="KW-1133">Transmembrane helix</keyword>
<proteinExistence type="predicted"/>